<dbReference type="InterPro" id="IPR001789">
    <property type="entry name" value="Sig_transdc_resp-reg_receiver"/>
</dbReference>
<dbReference type="SUPFAM" id="SSF52172">
    <property type="entry name" value="CheY-like"/>
    <property type="match status" value="1"/>
</dbReference>
<feature type="domain" description="HTH luxR-type" evidence="4">
    <location>
        <begin position="144"/>
        <end position="207"/>
    </location>
</feature>
<dbReference type="Proteomes" id="UP000253383">
    <property type="component" value="Unassembled WGS sequence"/>
</dbReference>
<dbReference type="AlphaFoldDB" id="A0A368JJL3"/>
<keyword evidence="1 3" id="KW-0597">Phosphoprotein</keyword>
<dbReference type="GO" id="GO:0006355">
    <property type="term" value="P:regulation of DNA-templated transcription"/>
    <property type="evidence" value="ECO:0007669"/>
    <property type="project" value="InterPro"/>
</dbReference>
<accession>A0A368JJL3</accession>
<feature type="modified residue" description="4-aspartylphosphate" evidence="3">
    <location>
        <position position="56"/>
    </location>
</feature>
<proteinExistence type="predicted"/>
<evidence type="ECO:0000313" key="7">
    <source>
        <dbReference type="Proteomes" id="UP000253383"/>
    </source>
</evidence>
<dbReference type="CDD" id="cd17535">
    <property type="entry name" value="REC_NarL-like"/>
    <property type="match status" value="1"/>
</dbReference>
<dbReference type="Pfam" id="PF00196">
    <property type="entry name" value="GerE"/>
    <property type="match status" value="1"/>
</dbReference>
<dbReference type="EMBL" id="QOWE01000029">
    <property type="protein sequence ID" value="RCR66311.1"/>
    <property type="molecule type" value="Genomic_DNA"/>
</dbReference>
<dbReference type="Gene3D" id="3.40.50.2300">
    <property type="match status" value="1"/>
</dbReference>
<gene>
    <name evidence="6" type="ORF">DUE52_27625</name>
</gene>
<keyword evidence="7" id="KW-1185">Reference proteome</keyword>
<dbReference type="RefSeq" id="WP_114409327.1">
    <property type="nucleotide sequence ID" value="NZ_QOWE01000029.1"/>
</dbReference>
<evidence type="ECO:0000259" key="4">
    <source>
        <dbReference type="PROSITE" id="PS50043"/>
    </source>
</evidence>
<dbReference type="OrthoDB" id="9797341at2"/>
<dbReference type="PRINTS" id="PR00038">
    <property type="entry name" value="HTHLUXR"/>
</dbReference>
<evidence type="ECO:0000259" key="5">
    <source>
        <dbReference type="PROSITE" id="PS50110"/>
    </source>
</evidence>
<organism evidence="6 7">
    <name type="scientific">Larkinella punicea</name>
    <dbReference type="NCBI Taxonomy" id="2315727"/>
    <lineage>
        <taxon>Bacteria</taxon>
        <taxon>Pseudomonadati</taxon>
        <taxon>Bacteroidota</taxon>
        <taxon>Cytophagia</taxon>
        <taxon>Cytophagales</taxon>
        <taxon>Spirosomataceae</taxon>
        <taxon>Larkinella</taxon>
    </lineage>
</organism>
<evidence type="ECO:0000256" key="3">
    <source>
        <dbReference type="PROSITE-ProRule" id="PRU00169"/>
    </source>
</evidence>
<protein>
    <submittedName>
        <fullName evidence="6">DNA-binding response regulator</fullName>
    </submittedName>
</protein>
<dbReference type="InterPro" id="IPR058245">
    <property type="entry name" value="NreC/VraR/RcsB-like_REC"/>
</dbReference>
<dbReference type="SMART" id="SM00421">
    <property type="entry name" value="HTH_LUXR"/>
    <property type="match status" value="1"/>
</dbReference>
<dbReference type="SMART" id="SM00448">
    <property type="entry name" value="REC"/>
    <property type="match status" value="1"/>
</dbReference>
<dbReference type="PANTHER" id="PTHR43214">
    <property type="entry name" value="TWO-COMPONENT RESPONSE REGULATOR"/>
    <property type="match status" value="1"/>
</dbReference>
<dbReference type="CDD" id="cd06170">
    <property type="entry name" value="LuxR_C_like"/>
    <property type="match status" value="1"/>
</dbReference>
<evidence type="ECO:0000256" key="2">
    <source>
        <dbReference type="ARBA" id="ARBA00023125"/>
    </source>
</evidence>
<name>A0A368JJL3_9BACT</name>
<dbReference type="InterPro" id="IPR039420">
    <property type="entry name" value="WalR-like"/>
</dbReference>
<keyword evidence="2 6" id="KW-0238">DNA-binding</keyword>
<dbReference type="InterPro" id="IPR011006">
    <property type="entry name" value="CheY-like_superfamily"/>
</dbReference>
<evidence type="ECO:0000256" key="1">
    <source>
        <dbReference type="ARBA" id="ARBA00022553"/>
    </source>
</evidence>
<dbReference type="GO" id="GO:0000160">
    <property type="term" value="P:phosphorelay signal transduction system"/>
    <property type="evidence" value="ECO:0007669"/>
    <property type="project" value="InterPro"/>
</dbReference>
<dbReference type="SUPFAM" id="SSF46894">
    <property type="entry name" value="C-terminal effector domain of the bipartite response regulators"/>
    <property type="match status" value="1"/>
</dbReference>
<dbReference type="Pfam" id="PF00072">
    <property type="entry name" value="Response_reg"/>
    <property type="match status" value="1"/>
</dbReference>
<dbReference type="InterPro" id="IPR000792">
    <property type="entry name" value="Tscrpt_reg_LuxR_C"/>
</dbReference>
<feature type="domain" description="Response regulatory" evidence="5">
    <location>
        <begin position="5"/>
        <end position="121"/>
    </location>
</feature>
<comment type="caution">
    <text evidence="6">The sequence shown here is derived from an EMBL/GenBank/DDBJ whole genome shotgun (WGS) entry which is preliminary data.</text>
</comment>
<sequence>MDSIRVLIYEDNVTLRGALEVLIEGSEGYEAVGAYGDTLNIENQVEQLQPDVILMDISMPGQSGIQAVQKLQTRFSHVEVLMLTVFDDDESVFDALKGGATGYLLKKTPPAEILSAIQQVYEGGAPMSPVIARRVLVSLQSGKETPEMARLTAREKEILDLLAQGLSYKLIASEAGISIETVRTHIKRIYEKLHVHSVTEALAHYRH</sequence>
<evidence type="ECO:0000313" key="6">
    <source>
        <dbReference type="EMBL" id="RCR66311.1"/>
    </source>
</evidence>
<reference evidence="6 7" key="1">
    <citation type="submission" date="2018-07" db="EMBL/GenBank/DDBJ databases">
        <title>Genome analysis of Larkinella rosea.</title>
        <authorList>
            <person name="Zhou Z."/>
            <person name="Wang G."/>
        </authorList>
    </citation>
    <scope>NUCLEOTIDE SEQUENCE [LARGE SCALE GENOMIC DNA]</scope>
    <source>
        <strain evidence="7">zzj9</strain>
    </source>
</reference>
<dbReference type="PROSITE" id="PS50110">
    <property type="entry name" value="RESPONSE_REGULATORY"/>
    <property type="match status" value="1"/>
</dbReference>
<dbReference type="PROSITE" id="PS50043">
    <property type="entry name" value="HTH_LUXR_2"/>
    <property type="match status" value="1"/>
</dbReference>
<dbReference type="PANTHER" id="PTHR43214:SF43">
    <property type="entry name" value="TWO-COMPONENT RESPONSE REGULATOR"/>
    <property type="match status" value="1"/>
</dbReference>
<dbReference type="InterPro" id="IPR016032">
    <property type="entry name" value="Sig_transdc_resp-reg_C-effctor"/>
</dbReference>
<dbReference type="GO" id="GO:0003677">
    <property type="term" value="F:DNA binding"/>
    <property type="evidence" value="ECO:0007669"/>
    <property type="project" value="UniProtKB-KW"/>
</dbReference>